<gene>
    <name evidence="1" type="ORF">KVT40_002690</name>
</gene>
<evidence type="ECO:0000313" key="1">
    <source>
        <dbReference type="EMBL" id="KAG8628825.1"/>
    </source>
</evidence>
<name>A0A8K0L7C1_9PEZI</name>
<dbReference type="AlphaFoldDB" id="A0A8K0L7C1"/>
<comment type="caution">
    <text evidence="1">The sequence shown here is derived from an EMBL/GenBank/DDBJ whole genome shotgun (WGS) entry which is preliminary data.</text>
</comment>
<keyword evidence="2" id="KW-1185">Reference proteome</keyword>
<evidence type="ECO:0008006" key="3">
    <source>
        <dbReference type="Google" id="ProtNLM"/>
    </source>
</evidence>
<proteinExistence type="predicted"/>
<dbReference type="PANTHER" id="PTHR35006:SF2">
    <property type="entry name" value="GLYOXALASE FAMILY PROTEIN (AFU_ORTHOLOGUE AFUA_5G14830)"/>
    <property type="match status" value="1"/>
</dbReference>
<organism evidence="1 2">
    <name type="scientific">Elsinoe batatas</name>
    <dbReference type="NCBI Taxonomy" id="2601811"/>
    <lineage>
        <taxon>Eukaryota</taxon>
        <taxon>Fungi</taxon>
        <taxon>Dikarya</taxon>
        <taxon>Ascomycota</taxon>
        <taxon>Pezizomycotina</taxon>
        <taxon>Dothideomycetes</taxon>
        <taxon>Dothideomycetidae</taxon>
        <taxon>Myriangiales</taxon>
        <taxon>Elsinoaceae</taxon>
        <taxon>Elsinoe</taxon>
    </lineage>
</organism>
<dbReference type="PANTHER" id="PTHR35006">
    <property type="entry name" value="GLYOXALASE FAMILY PROTEIN (AFU_ORTHOLOGUE AFUA_5G14830)"/>
    <property type="match status" value="1"/>
</dbReference>
<dbReference type="InterPro" id="IPR029068">
    <property type="entry name" value="Glyas_Bleomycin-R_OHBP_Dase"/>
</dbReference>
<evidence type="ECO:0000313" key="2">
    <source>
        <dbReference type="Proteomes" id="UP000809789"/>
    </source>
</evidence>
<dbReference type="Proteomes" id="UP000809789">
    <property type="component" value="Unassembled WGS sequence"/>
</dbReference>
<dbReference type="EMBL" id="JAESVG020000003">
    <property type="protein sequence ID" value="KAG8628825.1"/>
    <property type="molecule type" value="Genomic_DNA"/>
</dbReference>
<protein>
    <recommendedName>
        <fullName evidence="3">VOC domain-containing protein</fullName>
    </recommendedName>
</protein>
<dbReference type="Gene3D" id="3.10.180.10">
    <property type="entry name" value="2,3-Dihydroxybiphenyl 1,2-Dioxygenase, domain 1"/>
    <property type="match status" value="1"/>
</dbReference>
<dbReference type="OrthoDB" id="10249419at2759"/>
<sequence length="118" mass="13046">MSAPLRVDHTSIFVPESKLDDVVKFLLASLGHMGLKEFMRPYPRLVGLGHQTAFFWIGALPPEDVDEKTCCLAAMEAGGIDNGKPGIREVYHKNYYAAFVRDPFLGIGWEVVNHASGL</sequence>
<accession>A0A8K0L7C1</accession>
<reference evidence="1" key="1">
    <citation type="submission" date="2021-07" db="EMBL/GenBank/DDBJ databases">
        <title>Elsinoe batatas strain:CRI-CJ2 Genome sequencing and assembly.</title>
        <authorList>
            <person name="Huang L."/>
        </authorList>
    </citation>
    <scope>NUCLEOTIDE SEQUENCE</scope>
    <source>
        <strain evidence="1">CRI-CJ2</strain>
    </source>
</reference>